<feature type="region of interest" description="Disordered" evidence="1">
    <location>
        <begin position="1"/>
        <end position="30"/>
    </location>
</feature>
<accession>A0A9N9K8B7</accession>
<name>A0A9N9K8B7_9GLOM</name>
<evidence type="ECO:0000256" key="1">
    <source>
        <dbReference type="SAM" id="MobiDB-lite"/>
    </source>
</evidence>
<comment type="caution">
    <text evidence="2">The sequence shown here is derived from an EMBL/GenBank/DDBJ whole genome shotgun (WGS) entry which is preliminary data.</text>
</comment>
<proteinExistence type="predicted"/>
<feature type="compositionally biased region" description="Polar residues" evidence="1">
    <location>
        <begin position="10"/>
        <end position="24"/>
    </location>
</feature>
<reference evidence="2" key="1">
    <citation type="submission" date="2021-06" db="EMBL/GenBank/DDBJ databases">
        <authorList>
            <person name="Kallberg Y."/>
            <person name="Tangrot J."/>
            <person name="Rosling A."/>
        </authorList>
    </citation>
    <scope>NUCLEOTIDE SEQUENCE</scope>
    <source>
        <strain evidence="2">FL966</strain>
    </source>
</reference>
<keyword evidence="3" id="KW-1185">Reference proteome</keyword>
<gene>
    <name evidence="2" type="ORF">CPELLU_LOCUS19091</name>
</gene>
<organism evidence="2 3">
    <name type="scientific">Cetraspora pellucida</name>
    <dbReference type="NCBI Taxonomy" id="1433469"/>
    <lineage>
        <taxon>Eukaryota</taxon>
        <taxon>Fungi</taxon>
        <taxon>Fungi incertae sedis</taxon>
        <taxon>Mucoromycota</taxon>
        <taxon>Glomeromycotina</taxon>
        <taxon>Glomeromycetes</taxon>
        <taxon>Diversisporales</taxon>
        <taxon>Gigasporaceae</taxon>
        <taxon>Cetraspora</taxon>
    </lineage>
</organism>
<dbReference type="EMBL" id="CAJVQA010042645">
    <property type="protein sequence ID" value="CAG8815042.1"/>
    <property type="molecule type" value="Genomic_DNA"/>
</dbReference>
<sequence>NKTCNKYHHSSLQYKHSNQSSNKTDPYKIESSKTEPLIQKEMSKQLYKKILTLNTNKYLENNLLDIDFKCELLIDIIYNDLKILFKTIAELIDKSNRYYYIFKNSYNSKKHLISQAS</sequence>
<dbReference type="AlphaFoldDB" id="A0A9N9K8B7"/>
<dbReference type="Proteomes" id="UP000789759">
    <property type="component" value="Unassembled WGS sequence"/>
</dbReference>
<evidence type="ECO:0000313" key="2">
    <source>
        <dbReference type="EMBL" id="CAG8815042.1"/>
    </source>
</evidence>
<feature type="non-terminal residue" evidence="2">
    <location>
        <position position="117"/>
    </location>
</feature>
<feature type="non-terminal residue" evidence="2">
    <location>
        <position position="1"/>
    </location>
</feature>
<evidence type="ECO:0000313" key="3">
    <source>
        <dbReference type="Proteomes" id="UP000789759"/>
    </source>
</evidence>
<dbReference type="OrthoDB" id="2373335at2759"/>
<protein>
    <submittedName>
        <fullName evidence="2">19054_t:CDS:1</fullName>
    </submittedName>
</protein>